<dbReference type="EMBL" id="JAPDDT010000017">
    <property type="protein sequence ID" value="MCW1925804.1"/>
    <property type="molecule type" value="Genomic_DNA"/>
</dbReference>
<evidence type="ECO:0000313" key="3">
    <source>
        <dbReference type="Proteomes" id="UP001320876"/>
    </source>
</evidence>
<feature type="chain" id="PRO_5046979743" description="DUF2846 domain-containing protein" evidence="1">
    <location>
        <begin position="25"/>
        <end position="151"/>
    </location>
</feature>
<comment type="caution">
    <text evidence="2">The sequence shown here is derived from an EMBL/GenBank/DDBJ whole genome shotgun (WGS) entry which is preliminary data.</text>
</comment>
<dbReference type="Proteomes" id="UP001320876">
    <property type="component" value="Unassembled WGS sequence"/>
</dbReference>
<dbReference type="PROSITE" id="PS51257">
    <property type="entry name" value="PROKAR_LIPOPROTEIN"/>
    <property type="match status" value="1"/>
</dbReference>
<evidence type="ECO:0000313" key="2">
    <source>
        <dbReference type="EMBL" id="MCW1925804.1"/>
    </source>
</evidence>
<reference evidence="2 3" key="1">
    <citation type="submission" date="2022-10" db="EMBL/GenBank/DDBJ databases">
        <title>Luteolibacter arcticus strain CCTCC AB 2014275, whole genome shotgun sequencing project.</title>
        <authorList>
            <person name="Zhao G."/>
            <person name="Shen L."/>
        </authorList>
    </citation>
    <scope>NUCLEOTIDE SEQUENCE [LARGE SCALE GENOMIC DNA]</scope>
    <source>
        <strain evidence="2 3">CCTCC AB 2014275</strain>
    </source>
</reference>
<evidence type="ECO:0008006" key="4">
    <source>
        <dbReference type="Google" id="ProtNLM"/>
    </source>
</evidence>
<dbReference type="RefSeq" id="WP_264489911.1">
    <property type="nucleotide sequence ID" value="NZ_JAPDDT010000017.1"/>
</dbReference>
<name>A0ABT3GQK3_9BACT</name>
<evidence type="ECO:0000256" key="1">
    <source>
        <dbReference type="SAM" id="SignalP"/>
    </source>
</evidence>
<accession>A0ABT3GQK3</accession>
<gene>
    <name evidence="2" type="ORF">OKA05_24815</name>
</gene>
<keyword evidence="3" id="KW-1185">Reference proteome</keyword>
<feature type="signal peptide" evidence="1">
    <location>
        <begin position="1"/>
        <end position="24"/>
    </location>
</feature>
<proteinExistence type="predicted"/>
<sequence>MKKLLLLSLAAGLLQSCVSSSSLPDPVTSNHVATEGAGFMMHGQPRKVHYSVSYTFRDLKPGAYTAQVEFENPGGSGQPIRVTKRFSYPVKSLNVESPALTRIRSGQNYNVRLVLHQGSASGPVVDTHSQQVNFGVPKAMAAQMGVATQID</sequence>
<organism evidence="2 3">
    <name type="scientific">Luteolibacter arcticus</name>
    <dbReference type="NCBI Taxonomy" id="1581411"/>
    <lineage>
        <taxon>Bacteria</taxon>
        <taxon>Pseudomonadati</taxon>
        <taxon>Verrucomicrobiota</taxon>
        <taxon>Verrucomicrobiia</taxon>
        <taxon>Verrucomicrobiales</taxon>
        <taxon>Verrucomicrobiaceae</taxon>
        <taxon>Luteolibacter</taxon>
    </lineage>
</organism>
<keyword evidence="1" id="KW-0732">Signal</keyword>
<protein>
    <recommendedName>
        <fullName evidence="4">DUF2846 domain-containing protein</fullName>
    </recommendedName>
</protein>